<sequence>MNDATAPAAPAAHAAPGAPLPARVLVVDDNAINRKKLRIAVTRLGHDAETATDGREALRMLAERSFDAVLLDIVMPQMDGFDVLDRMRASPAMRDVPVIVVSALDDETESVVRAIELGAEDFLPKSFDPVILKARLEASLTRKRFRDQEKEYFGRIERLTEAAEKLERGRFDPDSLALDDLVRHSDPLGRLAAVFRGMANEIYERELKLHRAVATLQGSFLVLAVGLVWGLTPALSRMAAGLGSNPLGLAVWVNGIAALLCLGIACYRRRLPRLGWRELRFYAYWALIAGILQRMTTFVAAAHVEAAMLSLIVTLQGFIVFAVAAMTGMERADAKRLAGLLVGLAGVSLVLFTRFDIAAGAQNAWLIFAMLLPLLFAVEALVLAGKRPAQVDIFASVGLMMGLSAAFLAPVAWATDSLLPLGPDIGRLELLVLLMGIVGASSLLLAFRLVATAGAVFYSQSAYAMTIAGVVWGMLLLSEELSPLAWLAFAVIVLGMYLVEPKRNDKELVIKRSFVR</sequence>
<feature type="transmembrane region" description="Helical" evidence="3">
    <location>
        <begin position="481"/>
        <end position="499"/>
    </location>
</feature>
<evidence type="ECO:0000259" key="4">
    <source>
        <dbReference type="PROSITE" id="PS50110"/>
    </source>
</evidence>
<dbReference type="GO" id="GO:0016020">
    <property type="term" value="C:membrane"/>
    <property type="evidence" value="ECO:0007669"/>
    <property type="project" value="InterPro"/>
</dbReference>
<dbReference type="InterPro" id="IPR000620">
    <property type="entry name" value="EamA_dom"/>
</dbReference>
<evidence type="ECO:0000313" key="6">
    <source>
        <dbReference type="Proteomes" id="UP000221860"/>
    </source>
</evidence>
<dbReference type="Pfam" id="PF00072">
    <property type="entry name" value="Response_reg"/>
    <property type="match status" value="1"/>
</dbReference>
<dbReference type="SMART" id="SM00448">
    <property type="entry name" value="REC"/>
    <property type="match status" value="1"/>
</dbReference>
<keyword evidence="3" id="KW-0812">Transmembrane</keyword>
<reference evidence="5 6" key="1">
    <citation type="submission" date="2017-08" db="EMBL/GenBank/DDBJ databases">
        <title>Draft Genome Sequence of Loktanella cinnabarina Strain XM1, Isolated from Coastal Surface Water.</title>
        <authorList>
            <person name="Ma R."/>
            <person name="Wang J."/>
            <person name="Wang Q."/>
            <person name="Ma Z."/>
            <person name="Li J."/>
            <person name="Chen L."/>
        </authorList>
    </citation>
    <scope>NUCLEOTIDE SEQUENCE [LARGE SCALE GENOMIC DNA]</scope>
    <source>
        <strain evidence="5 6">XM1</strain>
    </source>
</reference>
<proteinExistence type="predicted"/>
<dbReference type="OrthoDB" id="8688375at2"/>
<dbReference type="SUPFAM" id="SSF52172">
    <property type="entry name" value="CheY-like"/>
    <property type="match status" value="1"/>
</dbReference>
<feature type="transmembrane region" description="Helical" evidence="3">
    <location>
        <begin position="279"/>
        <end position="300"/>
    </location>
</feature>
<dbReference type="EMBL" id="NQWH01000018">
    <property type="protein sequence ID" value="PHP27165.1"/>
    <property type="molecule type" value="Genomic_DNA"/>
</dbReference>
<dbReference type="SUPFAM" id="SSF103481">
    <property type="entry name" value="Multidrug resistance efflux transporter EmrE"/>
    <property type="match status" value="2"/>
</dbReference>
<dbReference type="PROSITE" id="PS50110">
    <property type="entry name" value="RESPONSE_REGULATORY"/>
    <property type="match status" value="1"/>
</dbReference>
<feature type="transmembrane region" description="Helical" evidence="3">
    <location>
        <begin position="425"/>
        <end position="447"/>
    </location>
</feature>
<feature type="domain" description="Response regulatory" evidence="4">
    <location>
        <begin position="23"/>
        <end position="140"/>
    </location>
</feature>
<evidence type="ECO:0000256" key="3">
    <source>
        <dbReference type="SAM" id="Phobius"/>
    </source>
</evidence>
<feature type="transmembrane region" description="Helical" evidence="3">
    <location>
        <begin position="212"/>
        <end position="235"/>
    </location>
</feature>
<dbReference type="InterPro" id="IPR011006">
    <property type="entry name" value="CheY-like_superfamily"/>
</dbReference>
<feature type="transmembrane region" description="Helical" evidence="3">
    <location>
        <begin position="306"/>
        <end position="325"/>
    </location>
</feature>
<dbReference type="PANTHER" id="PTHR44591:SF3">
    <property type="entry name" value="RESPONSE REGULATORY DOMAIN-CONTAINING PROTEIN"/>
    <property type="match status" value="1"/>
</dbReference>
<dbReference type="AlphaFoldDB" id="A0A2G1MEK5"/>
<feature type="transmembrane region" description="Helical" evidence="3">
    <location>
        <begin position="363"/>
        <end position="384"/>
    </location>
</feature>
<dbReference type="InterPro" id="IPR037185">
    <property type="entry name" value="EmrE-like"/>
</dbReference>
<feature type="transmembrane region" description="Helical" evidence="3">
    <location>
        <begin position="391"/>
        <end position="413"/>
    </location>
</feature>
<organism evidence="5 6">
    <name type="scientific">Limimaricola cinnabarinus</name>
    <dbReference type="NCBI Taxonomy" id="1125964"/>
    <lineage>
        <taxon>Bacteria</taxon>
        <taxon>Pseudomonadati</taxon>
        <taxon>Pseudomonadota</taxon>
        <taxon>Alphaproteobacteria</taxon>
        <taxon>Rhodobacterales</taxon>
        <taxon>Paracoccaceae</taxon>
        <taxon>Limimaricola</taxon>
    </lineage>
</organism>
<dbReference type="GO" id="GO:0000160">
    <property type="term" value="P:phosphorelay signal transduction system"/>
    <property type="evidence" value="ECO:0007669"/>
    <property type="project" value="InterPro"/>
</dbReference>
<dbReference type="PANTHER" id="PTHR44591">
    <property type="entry name" value="STRESS RESPONSE REGULATOR PROTEIN 1"/>
    <property type="match status" value="1"/>
</dbReference>
<dbReference type="Proteomes" id="UP000221860">
    <property type="component" value="Unassembled WGS sequence"/>
</dbReference>
<keyword evidence="1 2" id="KW-0597">Phosphoprotein</keyword>
<feature type="transmembrane region" description="Helical" evidence="3">
    <location>
        <begin position="454"/>
        <end position="475"/>
    </location>
</feature>
<evidence type="ECO:0000256" key="2">
    <source>
        <dbReference type="PROSITE-ProRule" id="PRU00169"/>
    </source>
</evidence>
<dbReference type="InterPro" id="IPR001789">
    <property type="entry name" value="Sig_transdc_resp-reg_receiver"/>
</dbReference>
<keyword evidence="6" id="KW-1185">Reference proteome</keyword>
<dbReference type="InterPro" id="IPR050595">
    <property type="entry name" value="Bact_response_regulator"/>
</dbReference>
<protein>
    <recommendedName>
        <fullName evidence="4">Response regulatory domain-containing protein</fullName>
    </recommendedName>
</protein>
<dbReference type="Gene3D" id="3.40.50.2300">
    <property type="match status" value="1"/>
</dbReference>
<feature type="modified residue" description="4-aspartylphosphate" evidence="2">
    <location>
        <position position="72"/>
    </location>
</feature>
<keyword evidence="3" id="KW-1133">Transmembrane helix</keyword>
<dbReference type="Pfam" id="PF00892">
    <property type="entry name" value="EamA"/>
    <property type="match status" value="2"/>
</dbReference>
<keyword evidence="3" id="KW-0472">Membrane</keyword>
<feature type="transmembrane region" description="Helical" evidence="3">
    <location>
        <begin position="247"/>
        <end position="267"/>
    </location>
</feature>
<gene>
    <name evidence="5" type="ORF">CJ301_12630</name>
</gene>
<dbReference type="RefSeq" id="WP_099277765.1">
    <property type="nucleotide sequence ID" value="NZ_KZ304963.1"/>
</dbReference>
<comment type="caution">
    <text evidence="5">The sequence shown here is derived from an EMBL/GenBank/DDBJ whole genome shotgun (WGS) entry which is preliminary data.</text>
</comment>
<name>A0A2G1MEK5_9RHOB</name>
<evidence type="ECO:0000256" key="1">
    <source>
        <dbReference type="ARBA" id="ARBA00022553"/>
    </source>
</evidence>
<feature type="transmembrane region" description="Helical" evidence="3">
    <location>
        <begin position="337"/>
        <end position="357"/>
    </location>
</feature>
<accession>A0A2G1MEK5</accession>
<evidence type="ECO:0000313" key="5">
    <source>
        <dbReference type="EMBL" id="PHP27165.1"/>
    </source>
</evidence>